<dbReference type="Proteomes" id="UP001500831">
    <property type="component" value="Unassembled WGS sequence"/>
</dbReference>
<dbReference type="EMBL" id="BAAAVI010000013">
    <property type="protein sequence ID" value="GAA2864398.1"/>
    <property type="molecule type" value="Genomic_DNA"/>
</dbReference>
<reference evidence="2 3" key="1">
    <citation type="journal article" date="2019" name="Int. J. Syst. Evol. Microbiol.">
        <title>The Global Catalogue of Microorganisms (GCM) 10K type strain sequencing project: providing services to taxonomists for standard genome sequencing and annotation.</title>
        <authorList>
            <consortium name="The Broad Institute Genomics Platform"/>
            <consortium name="The Broad Institute Genome Sequencing Center for Infectious Disease"/>
            <person name="Wu L."/>
            <person name="Ma J."/>
        </authorList>
    </citation>
    <scope>NUCLEOTIDE SEQUENCE [LARGE SCALE GENOMIC DNA]</scope>
    <source>
        <strain evidence="2 3">JCM 6242</strain>
    </source>
</reference>
<accession>A0ABN3VWR6</accession>
<evidence type="ECO:0000256" key="1">
    <source>
        <dbReference type="SAM" id="MobiDB-lite"/>
    </source>
</evidence>
<name>A0ABN3VWR6_9ACTN</name>
<comment type="caution">
    <text evidence="2">The sequence shown here is derived from an EMBL/GenBank/DDBJ whole genome shotgun (WGS) entry which is preliminary data.</text>
</comment>
<feature type="region of interest" description="Disordered" evidence="1">
    <location>
        <begin position="87"/>
        <end position="109"/>
    </location>
</feature>
<keyword evidence="3" id="KW-1185">Reference proteome</keyword>
<evidence type="ECO:0000313" key="2">
    <source>
        <dbReference type="EMBL" id="GAA2864398.1"/>
    </source>
</evidence>
<proteinExistence type="predicted"/>
<evidence type="ECO:0000313" key="3">
    <source>
        <dbReference type="Proteomes" id="UP001500831"/>
    </source>
</evidence>
<organism evidence="2 3">
    <name type="scientific">Streptosporangium fragile</name>
    <dbReference type="NCBI Taxonomy" id="46186"/>
    <lineage>
        <taxon>Bacteria</taxon>
        <taxon>Bacillati</taxon>
        <taxon>Actinomycetota</taxon>
        <taxon>Actinomycetes</taxon>
        <taxon>Streptosporangiales</taxon>
        <taxon>Streptosporangiaceae</taxon>
        <taxon>Streptosporangium</taxon>
    </lineage>
</organism>
<protein>
    <submittedName>
        <fullName evidence="2">Uncharacterized protein</fullName>
    </submittedName>
</protein>
<gene>
    <name evidence="2" type="ORF">GCM10010517_23600</name>
</gene>
<sequence length="109" mass="12494">MSQQRVVDVICAYLRMPYTPPAEKWYIRILRAPFPERKIRAALRAALRVVRPAAQGGRDPPEERQSAWRRFSGFLWRDPEFFNTPILQTRCGGGRSTPEGHRGPGRCTG</sequence>